<keyword evidence="1" id="KW-0812">Transmembrane</keyword>
<sequence>MFSAVFRDLVRHEFRSKGNWKKQNRTRIPRGWWRAYFLCILVAMIGTATYFALRNDLQVNAIWSITLGFPYIVFFLGFGSVKNEWGNETYGWWLTIPESRMRLIAAKWLGSWLKVWAAILMLFVIASVYVMILSFTIPYYSFETAREFMATGIQWLSLIVTLSPLIIAAGILMGILQHTVIRPLAPILWVVFMAALGLTYSLTDIVIPESSFSPQQSLWVSYPLELPAIVAVDWILAFAVLRITAFLLEKKLDL</sequence>
<keyword evidence="1" id="KW-1133">Transmembrane helix</keyword>
<evidence type="ECO:0000256" key="1">
    <source>
        <dbReference type="SAM" id="Phobius"/>
    </source>
</evidence>
<feature type="transmembrane region" description="Helical" evidence="1">
    <location>
        <begin position="152"/>
        <end position="175"/>
    </location>
</feature>
<name>A0ABQ4LU19_9BACL</name>
<evidence type="ECO:0000313" key="2">
    <source>
        <dbReference type="EMBL" id="GIO66749.1"/>
    </source>
</evidence>
<comment type="caution">
    <text evidence="2">The sequence shown here is derived from an EMBL/GenBank/DDBJ whole genome shotgun (WGS) entry which is preliminary data.</text>
</comment>
<feature type="transmembrane region" description="Helical" evidence="1">
    <location>
        <begin position="187"/>
        <end position="207"/>
    </location>
</feature>
<accession>A0ABQ4LU19</accession>
<proteinExistence type="predicted"/>
<evidence type="ECO:0008006" key="4">
    <source>
        <dbReference type="Google" id="ProtNLM"/>
    </source>
</evidence>
<evidence type="ECO:0000313" key="3">
    <source>
        <dbReference type="Proteomes" id="UP000680638"/>
    </source>
</evidence>
<reference evidence="2 3" key="1">
    <citation type="submission" date="2021-03" db="EMBL/GenBank/DDBJ databases">
        <title>Antimicrobial resistance genes in bacteria isolated from Japanese honey, and their potential for conferring macrolide and lincosamide resistance in the American foulbrood pathogen Paenibacillus larvae.</title>
        <authorList>
            <person name="Okamoto M."/>
            <person name="Kumagai M."/>
            <person name="Kanamori H."/>
            <person name="Takamatsu D."/>
        </authorList>
    </citation>
    <scope>NUCLEOTIDE SEQUENCE [LARGE SCALE GENOMIC DNA]</scope>
    <source>
        <strain evidence="2 3">J21TS3</strain>
    </source>
</reference>
<gene>
    <name evidence="2" type="ORF">J21TS3_15700</name>
</gene>
<protein>
    <recommendedName>
        <fullName evidence="4">ABC transporter permease</fullName>
    </recommendedName>
</protein>
<dbReference type="Proteomes" id="UP000680638">
    <property type="component" value="Unassembled WGS sequence"/>
</dbReference>
<keyword evidence="3" id="KW-1185">Reference proteome</keyword>
<dbReference type="RefSeq" id="WP_036708723.1">
    <property type="nucleotide sequence ID" value="NZ_BORW01000005.1"/>
</dbReference>
<feature type="transmembrane region" description="Helical" evidence="1">
    <location>
        <begin position="227"/>
        <end position="248"/>
    </location>
</feature>
<feature type="transmembrane region" description="Helical" evidence="1">
    <location>
        <begin position="59"/>
        <end position="78"/>
    </location>
</feature>
<feature type="transmembrane region" description="Helical" evidence="1">
    <location>
        <begin position="31"/>
        <end position="53"/>
    </location>
</feature>
<organism evidence="2 3">
    <name type="scientific">Paenibacillus cookii</name>
    <dbReference type="NCBI Taxonomy" id="157839"/>
    <lineage>
        <taxon>Bacteria</taxon>
        <taxon>Bacillati</taxon>
        <taxon>Bacillota</taxon>
        <taxon>Bacilli</taxon>
        <taxon>Bacillales</taxon>
        <taxon>Paenibacillaceae</taxon>
        <taxon>Paenibacillus</taxon>
    </lineage>
</organism>
<keyword evidence="1" id="KW-0472">Membrane</keyword>
<dbReference type="EMBL" id="BORW01000005">
    <property type="protein sequence ID" value="GIO66749.1"/>
    <property type="molecule type" value="Genomic_DNA"/>
</dbReference>
<feature type="transmembrane region" description="Helical" evidence="1">
    <location>
        <begin position="115"/>
        <end position="140"/>
    </location>
</feature>